<sequence length="171" mass="19549">MKKLFITLSVAVLFAACGSRDGVYVDEYIYIKDRVKFHYRLENEAGEKCNTFKAGETIGMVFEIENLRDDTLCHTELYVHHPDFDRNYYGKVYDLDGNVVYSAGWARSHVVGVNIIPPHGSYKYRLGCAPHSETDFLKPGKYYTVYTGSFHTCCGDMDIELPKMRVGFSVE</sequence>
<gene>
    <name evidence="1" type="ORF">IAC51_04340</name>
</gene>
<name>A0A940IEK9_9BACT</name>
<dbReference type="Proteomes" id="UP000712007">
    <property type="component" value="Unassembled WGS sequence"/>
</dbReference>
<evidence type="ECO:0008006" key="3">
    <source>
        <dbReference type="Google" id="ProtNLM"/>
    </source>
</evidence>
<dbReference type="EMBL" id="JADIMV010000072">
    <property type="protein sequence ID" value="MBO8439860.1"/>
    <property type="molecule type" value="Genomic_DNA"/>
</dbReference>
<organism evidence="1 2">
    <name type="scientific">Candidatus Aphodosoma intestinipullorum</name>
    <dbReference type="NCBI Taxonomy" id="2840674"/>
    <lineage>
        <taxon>Bacteria</taxon>
        <taxon>Pseudomonadati</taxon>
        <taxon>Bacteroidota</taxon>
        <taxon>Bacteroidia</taxon>
        <taxon>Bacteroidales</taxon>
        <taxon>Candidatus Aphodosoma</taxon>
    </lineage>
</organism>
<proteinExistence type="predicted"/>
<accession>A0A940IEK9</accession>
<evidence type="ECO:0000313" key="1">
    <source>
        <dbReference type="EMBL" id="MBO8439860.1"/>
    </source>
</evidence>
<reference evidence="1" key="2">
    <citation type="journal article" date="2021" name="PeerJ">
        <title>Extensive microbial diversity within the chicken gut microbiome revealed by metagenomics and culture.</title>
        <authorList>
            <person name="Gilroy R."/>
            <person name="Ravi A."/>
            <person name="Getino M."/>
            <person name="Pursley I."/>
            <person name="Horton D.L."/>
            <person name="Alikhan N.F."/>
            <person name="Baker D."/>
            <person name="Gharbi K."/>
            <person name="Hall N."/>
            <person name="Watson M."/>
            <person name="Adriaenssens E.M."/>
            <person name="Foster-Nyarko E."/>
            <person name="Jarju S."/>
            <person name="Secka A."/>
            <person name="Antonio M."/>
            <person name="Oren A."/>
            <person name="Chaudhuri R.R."/>
            <person name="La Ragione R."/>
            <person name="Hildebrand F."/>
            <person name="Pallen M.J."/>
        </authorList>
    </citation>
    <scope>NUCLEOTIDE SEQUENCE</scope>
    <source>
        <strain evidence="1">3924</strain>
    </source>
</reference>
<dbReference type="PROSITE" id="PS51257">
    <property type="entry name" value="PROKAR_LIPOPROTEIN"/>
    <property type="match status" value="1"/>
</dbReference>
<evidence type="ECO:0000313" key="2">
    <source>
        <dbReference type="Proteomes" id="UP000712007"/>
    </source>
</evidence>
<dbReference type="AlphaFoldDB" id="A0A940IEK9"/>
<comment type="caution">
    <text evidence="1">The sequence shown here is derived from an EMBL/GenBank/DDBJ whole genome shotgun (WGS) entry which is preliminary data.</text>
</comment>
<protein>
    <recommendedName>
        <fullName evidence="3">Lipoprotein</fullName>
    </recommendedName>
</protein>
<reference evidence="1" key="1">
    <citation type="submission" date="2020-10" db="EMBL/GenBank/DDBJ databases">
        <authorList>
            <person name="Gilroy R."/>
        </authorList>
    </citation>
    <scope>NUCLEOTIDE SEQUENCE</scope>
    <source>
        <strain evidence="1">3924</strain>
    </source>
</reference>